<keyword evidence="5 8" id="KW-0274">FAD</keyword>
<dbReference type="InterPro" id="IPR027477">
    <property type="entry name" value="Succ_DH/fumarate_Rdtase_cat_sf"/>
</dbReference>
<dbReference type="InterPro" id="IPR036188">
    <property type="entry name" value="FAD/NAD-bd_sf"/>
</dbReference>
<keyword evidence="8" id="KW-0732">Signal</keyword>
<comment type="cofactor">
    <cofactor evidence="8">
        <name>FMN</name>
        <dbReference type="ChEBI" id="CHEBI:58210"/>
    </cofactor>
    <text evidence="8">Binds 1 or 2 FMN covalently per subunit.</text>
</comment>
<reference evidence="10 11" key="1">
    <citation type="submission" date="2018-06" db="EMBL/GenBank/DDBJ databases">
        <title>Genomic Encyclopedia of Type Strains, Phase IV (KMG-IV): sequencing the most valuable type-strain genomes for metagenomic binning, comparative biology and taxonomic classification.</title>
        <authorList>
            <person name="Goeker M."/>
        </authorList>
    </citation>
    <scope>NUCLEOTIDE SEQUENCE [LARGE SCALE GENOMIC DNA]</scope>
    <source>
        <strain evidence="10 11">DSM 22112</strain>
    </source>
</reference>
<proteinExistence type="inferred from homology"/>
<feature type="domain" description="FMN-binding" evidence="9">
    <location>
        <begin position="43"/>
        <end position="117"/>
    </location>
</feature>
<dbReference type="GO" id="GO:0016020">
    <property type="term" value="C:membrane"/>
    <property type="evidence" value="ECO:0007669"/>
    <property type="project" value="InterPro"/>
</dbReference>
<dbReference type="RefSeq" id="WP_113921726.1">
    <property type="nucleotide sequence ID" value="NZ_QNRX01000024.1"/>
</dbReference>
<dbReference type="SUPFAM" id="SSF56425">
    <property type="entry name" value="Succinate dehydrogenase/fumarate reductase flavoprotein, catalytic domain"/>
    <property type="match status" value="1"/>
</dbReference>
<evidence type="ECO:0000256" key="2">
    <source>
        <dbReference type="ARBA" id="ARBA00013137"/>
    </source>
</evidence>
<dbReference type="Gene3D" id="3.90.700.10">
    <property type="entry name" value="Succinate dehydrogenase/fumarate reductase flavoprotein, catalytic domain"/>
    <property type="match status" value="1"/>
</dbReference>
<evidence type="ECO:0000256" key="3">
    <source>
        <dbReference type="ARBA" id="ARBA00015872"/>
    </source>
</evidence>
<evidence type="ECO:0000313" key="11">
    <source>
        <dbReference type="Proteomes" id="UP000253490"/>
    </source>
</evidence>
<accession>A0A366HZZ4</accession>
<evidence type="ECO:0000259" key="9">
    <source>
        <dbReference type="SMART" id="SM00900"/>
    </source>
</evidence>
<dbReference type="EC" id="1.3.99.33" evidence="2 8"/>
<keyword evidence="11" id="KW-1185">Reference proteome</keyword>
<dbReference type="PROSITE" id="PS51257">
    <property type="entry name" value="PROKAR_LIPOPROTEIN"/>
    <property type="match status" value="1"/>
</dbReference>
<dbReference type="AlphaFoldDB" id="A0A366HZZ4"/>
<dbReference type="GO" id="GO:0010181">
    <property type="term" value="F:FMN binding"/>
    <property type="evidence" value="ECO:0007669"/>
    <property type="project" value="InterPro"/>
</dbReference>
<dbReference type="OrthoDB" id="9806724at2"/>
<evidence type="ECO:0000256" key="1">
    <source>
        <dbReference type="ARBA" id="ARBA00008040"/>
    </source>
</evidence>
<dbReference type="PANTHER" id="PTHR43400">
    <property type="entry name" value="FUMARATE REDUCTASE"/>
    <property type="match status" value="1"/>
</dbReference>
<protein>
    <recommendedName>
        <fullName evidence="3 8">Urocanate reductase</fullName>
        <ecNumber evidence="2 8">1.3.99.33</ecNumber>
    </recommendedName>
</protein>
<dbReference type="InterPro" id="IPR010960">
    <property type="entry name" value="Flavocytochrome_c"/>
</dbReference>
<dbReference type="InterPro" id="IPR050315">
    <property type="entry name" value="FAD-oxidoreductase_2"/>
</dbReference>
<feature type="signal peptide" evidence="8">
    <location>
        <begin position="1"/>
        <end position="23"/>
    </location>
</feature>
<evidence type="ECO:0000256" key="8">
    <source>
        <dbReference type="RuleBase" id="RU366062"/>
    </source>
</evidence>
<organism evidence="10 11">
    <name type="scientific">Alkalibaculum bacchi</name>
    <dbReference type="NCBI Taxonomy" id="645887"/>
    <lineage>
        <taxon>Bacteria</taxon>
        <taxon>Bacillati</taxon>
        <taxon>Bacillota</taxon>
        <taxon>Clostridia</taxon>
        <taxon>Eubacteriales</taxon>
        <taxon>Eubacteriaceae</taxon>
        <taxon>Alkalibaculum</taxon>
    </lineage>
</organism>
<dbReference type="PANTHER" id="PTHR43400:SF7">
    <property type="entry name" value="FAD-DEPENDENT OXIDOREDUCTASE 2 FAD BINDING DOMAIN-CONTAINING PROTEIN"/>
    <property type="match status" value="1"/>
</dbReference>
<evidence type="ECO:0000256" key="6">
    <source>
        <dbReference type="ARBA" id="ARBA00023002"/>
    </source>
</evidence>
<keyword evidence="6 8" id="KW-0560">Oxidoreductase</keyword>
<evidence type="ECO:0000256" key="5">
    <source>
        <dbReference type="ARBA" id="ARBA00022827"/>
    </source>
</evidence>
<dbReference type="SMART" id="SM00900">
    <property type="entry name" value="FMN_bind"/>
    <property type="match status" value="1"/>
</dbReference>
<dbReference type="SUPFAM" id="SSF51905">
    <property type="entry name" value="FAD/NAD(P)-binding domain"/>
    <property type="match status" value="1"/>
</dbReference>
<comment type="catalytic activity">
    <reaction evidence="7 8">
        <text>dihydrourocanate + A = urocanate + AH2</text>
        <dbReference type="Rhea" id="RHEA:36059"/>
        <dbReference type="ChEBI" id="CHEBI:13193"/>
        <dbReference type="ChEBI" id="CHEBI:17499"/>
        <dbReference type="ChEBI" id="CHEBI:27247"/>
        <dbReference type="ChEBI" id="CHEBI:72991"/>
        <dbReference type="EC" id="1.3.99.33"/>
    </reaction>
</comment>
<evidence type="ECO:0000256" key="7">
    <source>
        <dbReference type="ARBA" id="ARBA00049922"/>
    </source>
</evidence>
<keyword evidence="4 8" id="KW-0285">Flavoprotein</keyword>
<dbReference type="Pfam" id="PF04205">
    <property type="entry name" value="FMN_bind"/>
    <property type="match status" value="1"/>
</dbReference>
<comment type="caution">
    <text evidence="10">The sequence shown here is derived from an EMBL/GenBank/DDBJ whole genome shotgun (WGS) entry which is preliminary data.</text>
</comment>
<dbReference type="Pfam" id="PF00890">
    <property type="entry name" value="FAD_binding_2"/>
    <property type="match status" value="1"/>
</dbReference>
<comment type="cofactor">
    <cofactor evidence="8">
        <name>FAD</name>
        <dbReference type="ChEBI" id="CHEBI:57692"/>
    </cofactor>
    <text evidence="8">Binds 1 FAD per subunit.</text>
</comment>
<dbReference type="NCBIfam" id="TIGR01813">
    <property type="entry name" value="flavo_cyto_c"/>
    <property type="match status" value="1"/>
</dbReference>
<dbReference type="Gene3D" id="3.50.50.60">
    <property type="entry name" value="FAD/NAD(P)-binding domain"/>
    <property type="match status" value="1"/>
</dbReference>
<dbReference type="EMBL" id="QNRX01000024">
    <property type="protein sequence ID" value="RBP58213.1"/>
    <property type="molecule type" value="Genomic_DNA"/>
</dbReference>
<comment type="similarity">
    <text evidence="1 8">Belongs to the FAD-dependent oxidoreductase 2 family. FRD/SDH subfamily.</text>
</comment>
<dbReference type="GO" id="GO:0033765">
    <property type="term" value="F:steroid dehydrogenase activity, acting on the CH-CH group of donors"/>
    <property type="evidence" value="ECO:0007669"/>
    <property type="project" value="UniProtKB-ARBA"/>
</dbReference>
<evidence type="ECO:0000256" key="4">
    <source>
        <dbReference type="ARBA" id="ARBA00022630"/>
    </source>
</evidence>
<sequence>MKKKHAKLISIFMCFVLVLFAFGCQSNTESAFKAGKYTGIGKGIHGDIKVEVEVDDTKILSVKVLEHSETPGVSDSAIAKVPQEIVDGQTVAVDIVSGATYTSNGIIEGTKAALTEAGGDMEKLSQKKEDTTERKTEELTTDVVVIGAGGAGLAAATSANQNGAKVIVLEKMGKAGGNTAISGAAFNAVDTELQKEFGIEDSIDKHFQQTYEGGDKLADPELVEILVNNALPAIKWLESLGMEFEHKIFTVLGGMWPRAHDPEKVLGTGFIDTHMEYAEKSNGGVEVKINTNATELIKEGDRIVGVKAEGEDTDYVIKATKGVVIATGGFSQNKEMRDKYNKQWEDISNLMSTNHPGATGDGIIMAEKAGANLVGMEWIQLLPMGDPETGSLSGNIEQGVEDRIFINLDGNRFVDEGARRDVMTKALLEQKDQTMWTILDSHSYPTGDEENHFGETANELVKAGRAFKADTLEELAEMIGVDADSLVKAVEGFNKGVDEGKDEFGRTLFKDKIDKGPYYAGKRVPTVHHTMGGIQINTKAQAINAEGNVIPGLYAAGEVTGGIHGSNRLGGNALADINVFGKIAGESAAKGL</sequence>
<dbReference type="Gene3D" id="3.90.1010.20">
    <property type="match status" value="1"/>
</dbReference>
<dbReference type="Proteomes" id="UP000253490">
    <property type="component" value="Unassembled WGS sequence"/>
</dbReference>
<dbReference type="InterPro" id="IPR003953">
    <property type="entry name" value="FAD-dep_OxRdtase_2_FAD-bd"/>
</dbReference>
<feature type="chain" id="PRO_5039759838" description="Urocanate reductase" evidence="8">
    <location>
        <begin position="24"/>
        <end position="592"/>
    </location>
</feature>
<dbReference type="InterPro" id="IPR007329">
    <property type="entry name" value="FMN-bd"/>
</dbReference>
<name>A0A366HZZ4_9FIRM</name>
<evidence type="ECO:0000313" key="10">
    <source>
        <dbReference type="EMBL" id="RBP58213.1"/>
    </source>
</evidence>
<gene>
    <name evidence="10" type="ORF">DES36_1249</name>
</gene>